<organism evidence="2 3">
    <name type="scientific">Dorea hominis</name>
    <dbReference type="NCBI Taxonomy" id="2763040"/>
    <lineage>
        <taxon>Bacteria</taxon>
        <taxon>Bacillati</taxon>
        <taxon>Bacillota</taxon>
        <taxon>Clostridia</taxon>
        <taxon>Lachnospirales</taxon>
        <taxon>Lachnospiraceae</taxon>
        <taxon>Dorea</taxon>
    </lineage>
</organism>
<dbReference type="Proteomes" id="UP000647235">
    <property type="component" value="Unassembled WGS sequence"/>
</dbReference>
<name>A0ABR7EQR8_9FIRM</name>
<evidence type="ECO:0000313" key="2">
    <source>
        <dbReference type="EMBL" id="MBC5663691.1"/>
    </source>
</evidence>
<dbReference type="Gene3D" id="2.70.70.10">
    <property type="entry name" value="Glucose Permease (Domain IIA)"/>
    <property type="match status" value="1"/>
</dbReference>
<feature type="domain" description="M23ase beta-sheet core" evidence="1">
    <location>
        <begin position="100"/>
        <end position="202"/>
    </location>
</feature>
<dbReference type="InterPro" id="IPR050570">
    <property type="entry name" value="Cell_wall_metabolism_enzyme"/>
</dbReference>
<keyword evidence="3" id="KW-1185">Reference proteome</keyword>
<dbReference type="SUPFAM" id="SSF51261">
    <property type="entry name" value="Duplicated hybrid motif"/>
    <property type="match status" value="1"/>
</dbReference>
<dbReference type="PANTHER" id="PTHR21666:SF268">
    <property type="entry name" value="PEPTIDASE M23 DOMAIN-CONTAINING PROTEIN"/>
    <property type="match status" value="1"/>
</dbReference>
<sequence length="226" mass="25660">MYILIMLIVVLIKTTYDNSANKSIEKNMLVEEIRAGFASEKLEKSSSKNTDVLQKYHRWTKQVKKEVVYFPLPEPVDNAKFKITFENSWMLERTYGGKRGHEGCDLMVANSKAGTCPVVSMTDGTITNLGWTEKGGYRIGVTSDSGTYYYYAHLHSFGNKKRGDTVIAGEVIGFMGDSGYGEEGKTGKFPVHLHVGIYKYDKGMEISVNPYYILQKCKRQKLKYHF</sequence>
<evidence type="ECO:0000259" key="1">
    <source>
        <dbReference type="Pfam" id="PF01551"/>
    </source>
</evidence>
<protein>
    <submittedName>
        <fullName evidence="2">M23 family metallopeptidase</fullName>
    </submittedName>
</protein>
<dbReference type="InterPro" id="IPR011055">
    <property type="entry name" value="Dup_hybrid_motif"/>
</dbReference>
<comment type="caution">
    <text evidence="2">The sequence shown here is derived from an EMBL/GenBank/DDBJ whole genome shotgun (WGS) entry which is preliminary data.</text>
</comment>
<accession>A0ABR7EQR8</accession>
<dbReference type="EMBL" id="JACOOY010000001">
    <property type="protein sequence ID" value="MBC5663691.1"/>
    <property type="molecule type" value="Genomic_DNA"/>
</dbReference>
<dbReference type="CDD" id="cd12797">
    <property type="entry name" value="M23_peptidase"/>
    <property type="match status" value="1"/>
</dbReference>
<dbReference type="Pfam" id="PF01551">
    <property type="entry name" value="Peptidase_M23"/>
    <property type="match status" value="1"/>
</dbReference>
<dbReference type="InterPro" id="IPR016047">
    <property type="entry name" value="M23ase_b-sheet_dom"/>
</dbReference>
<proteinExistence type="predicted"/>
<evidence type="ECO:0000313" key="3">
    <source>
        <dbReference type="Proteomes" id="UP000647235"/>
    </source>
</evidence>
<dbReference type="PANTHER" id="PTHR21666">
    <property type="entry name" value="PEPTIDASE-RELATED"/>
    <property type="match status" value="1"/>
</dbReference>
<gene>
    <name evidence="2" type="ORF">H8S07_00095</name>
</gene>
<reference evidence="2 3" key="1">
    <citation type="submission" date="2020-08" db="EMBL/GenBank/DDBJ databases">
        <title>Genome public.</title>
        <authorList>
            <person name="Liu C."/>
            <person name="Sun Q."/>
        </authorList>
    </citation>
    <scope>NUCLEOTIDE SEQUENCE [LARGE SCALE GENOMIC DNA]</scope>
    <source>
        <strain evidence="2 3">NSJ-36</strain>
    </source>
</reference>